<evidence type="ECO:0000256" key="7">
    <source>
        <dbReference type="ARBA" id="ARBA00022840"/>
    </source>
</evidence>
<keyword evidence="6 10" id="KW-0547">Nucleotide-binding</keyword>
<accession>A0ABV5WM68</accession>
<evidence type="ECO:0000256" key="2">
    <source>
        <dbReference type="ARBA" id="ARBA00005019"/>
    </source>
</evidence>
<evidence type="ECO:0000256" key="10">
    <source>
        <dbReference type="HAMAP-Rule" id="MF_00244"/>
    </source>
</evidence>
<evidence type="ECO:0000313" key="13">
    <source>
        <dbReference type="Proteomes" id="UP001589609"/>
    </source>
</evidence>
<evidence type="ECO:0000256" key="4">
    <source>
        <dbReference type="ARBA" id="ARBA00022679"/>
    </source>
</evidence>
<dbReference type="EMBL" id="JBHMAF010000196">
    <property type="protein sequence ID" value="MFB9761763.1"/>
    <property type="molecule type" value="Genomic_DNA"/>
</dbReference>
<dbReference type="CDD" id="cd02165">
    <property type="entry name" value="NMNAT"/>
    <property type="match status" value="1"/>
</dbReference>
<dbReference type="NCBIfam" id="NF000841">
    <property type="entry name" value="PRK00071.1-4"/>
    <property type="match status" value="1"/>
</dbReference>
<comment type="pathway">
    <text evidence="2 10">Cofactor biosynthesis; NAD(+) biosynthesis; deamido-NAD(+) from nicotinate D-ribonucleotide: step 1/1.</text>
</comment>
<dbReference type="InterPro" id="IPR004821">
    <property type="entry name" value="Cyt_trans-like"/>
</dbReference>
<protein>
    <recommendedName>
        <fullName evidence="10">Probable nicotinate-nucleotide adenylyltransferase</fullName>
        <ecNumber evidence="10">2.7.7.18</ecNumber>
    </recommendedName>
    <alternativeName>
        <fullName evidence="10">Deamido-NAD(+) diphosphorylase</fullName>
    </alternativeName>
    <alternativeName>
        <fullName evidence="10">Deamido-NAD(+) pyrophosphorylase</fullName>
    </alternativeName>
    <alternativeName>
        <fullName evidence="10">Nicotinate mononucleotide adenylyltransferase</fullName>
        <shortName evidence="10">NaMN adenylyltransferase</shortName>
    </alternativeName>
</protein>
<dbReference type="Proteomes" id="UP001589609">
    <property type="component" value="Unassembled WGS sequence"/>
</dbReference>
<evidence type="ECO:0000256" key="6">
    <source>
        <dbReference type="ARBA" id="ARBA00022741"/>
    </source>
</evidence>
<evidence type="ECO:0000313" key="12">
    <source>
        <dbReference type="EMBL" id="MFB9761763.1"/>
    </source>
</evidence>
<dbReference type="PANTHER" id="PTHR39321:SF3">
    <property type="entry name" value="PHOSPHOPANTETHEINE ADENYLYLTRANSFERASE"/>
    <property type="match status" value="1"/>
</dbReference>
<dbReference type="RefSeq" id="WP_379951885.1">
    <property type="nucleotide sequence ID" value="NZ_JBHMAF010000196.1"/>
</dbReference>
<sequence length="201" mass="22786">MKRIGIIGGTFDPPHNGHLLIANEVYDALRLDEVWFMPNASPPHKLEKHVTSTHDRVEMLKLAIEGEPYFSLCLVELERQGPSYTYDTMLELKEAHPDTSFYFIIGGDMVEYLPKWYRVEGLLALAIFVGVTRPGYTLSSPYDIVTLEIPEFSVSSSLIRERFMKGRTTRYLLPEKVQDYIERNGVYGAAASVGNRPQANA</sequence>
<keyword evidence="4 10" id="KW-0808">Transferase</keyword>
<keyword evidence="5 10" id="KW-0548">Nucleotidyltransferase</keyword>
<dbReference type="EC" id="2.7.7.18" evidence="10"/>
<evidence type="ECO:0000256" key="5">
    <source>
        <dbReference type="ARBA" id="ARBA00022695"/>
    </source>
</evidence>
<evidence type="ECO:0000256" key="9">
    <source>
        <dbReference type="ARBA" id="ARBA00048721"/>
    </source>
</evidence>
<evidence type="ECO:0000256" key="8">
    <source>
        <dbReference type="ARBA" id="ARBA00023027"/>
    </source>
</evidence>
<dbReference type="NCBIfam" id="TIGR00482">
    <property type="entry name" value="nicotinate (nicotinamide) nucleotide adenylyltransferase"/>
    <property type="match status" value="1"/>
</dbReference>
<dbReference type="PANTHER" id="PTHR39321">
    <property type="entry name" value="NICOTINATE-NUCLEOTIDE ADENYLYLTRANSFERASE-RELATED"/>
    <property type="match status" value="1"/>
</dbReference>
<keyword evidence="13" id="KW-1185">Reference proteome</keyword>
<keyword evidence="3 10" id="KW-0662">Pyridine nucleotide biosynthesis</keyword>
<dbReference type="NCBIfam" id="NF000840">
    <property type="entry name" value="PRK00071.1-3"/>
    <property type="match status" value="1"/>
</dbReference>
<keyword evidence="7 10" id="KW-0067">ATP-binding</keyword>
<dbReference type="HAMAP" id="MF_00244">
    <property type="entry name" value="NaMN_adenylyltr"/>
    <property type="match status" value="1"/>
</dbReference>
<evidence type="ECO:0000256" key="3">
    <source>
        <dbReference type="ARBA" id="ARBA00022642"/>
    </source>
</evidence>
<organism evidence="12 13">
    <name type="scientific">Ectobacillus funiculus</name>
    <dbReference type="NCBI Taxonomy" id="137993"/>
    <lineage>
        <taxon>Bacteria</taxon>
        <taxon>Bacillati</taxon>
        <taxon>Bacillota</taxon>
        <taxon>Bacilli</taxon>
        <taxon>Bacillales</taxon>
        <taxon>Bacillaceae</taxon>
        <taxon>Ectobacillus</taxon>
    </lineage>
</organism>
<comment type="caution">
    <text evidence="12">The sequence shown here is derived from an EMBL/GenBank/DDBJ whole genome shotgun (WGS) entry which is preliminary data.</text>
</comment>
<gene>
    <name evidence="10" type="primary">nadD</name>
    <name evidence="12" type="ORF">ACFFMS_26385</name>
</gene>
<dbReference type="NCBIfam" id="TIGR00125">
    <property type="entry name" value="cyt_tran_rel"/>
    <property type="match status" value="1"/>
</dbReference>
<dbReference type="GO" id="GO:0004515">
    <property type="term" value="F:nicotinate-nucleotide adenylyltransferase activity"/>
    <property type="evidence" value="ECO:0007669"/>
    <property type="project" value="UniProtKB-EC"/>
</dbReference>
<comment type="similarity">
    <text evidence="10">Belongs to the NadD family.</text>
</comment>
<comment type="function">
    <text evidence="1 10">Catalyzes the reversible adenylation of nicotinate mononucleotide (NaMN) to nicotinic acid adenine dinucleotide (NaAD).</text>
</comment>
<evidence type="ECO:0000256" key="1">
    <source>
        <dbReference type="ARBA" id="ARBA00002324"/>
    </source>
</evidence>
<dbReference type="InterPro" id="IPR005248">
    <property type="entry name" value="NadD/NMNAT"/>
</dbReference>
<comment type="catalytic activity">
    <reaction evidence="9 10">
        <text>nicotinate beta-D-ribonucleotide + ATP + H(+) = deamido-NAD(+) + diphosphate</text>
        <dbReference type="Rhea" id="RHEA:22860"/>
        <dbReference type="ChEBI" id="CHEBI:15378"/>
        <dbReference type="ChEBI" id="CHEBI:30616"/>
        <dbReference type="ChEBI" id="CHEBI:33019"/>
        <dbReference type="ChEBI" id="CHEBI:57502"/>
        <dbReference type="ChEBI" id="CHEBI:58437"/>
        <dbReference type="EC" id="2.7.7.18"/>
    </reaction>
</comment>
<name>A0ABV5WM68_9BACI</name>
<dbReference type="Pfam" id="PF01467">
    <property type="entry name" value="CTP_transf_like"/>
    <property type="match status" value="1"/>
</dbReference>
<dbReference type="Gene3D" id="3.40.50.620">
    <property type="entry name" value="HUPs"/>
    <property type="match status" value="1"/>
</dbReference>
<reference evidence="12 13" key="1">
    <citation type="submission" date="2024-09" db="EMBL/GenBank/DDBJ databases">
        <authorList>
            <person name="Sun Q."/>
            <person name="Mori K."/>
        </authorList>
    </citation>
    <scope>NUCLEOTIDE SEQUENCE [LARGE SCALE GENOMIC DNA]</scope>
    <source>
        <strain evidence="12 13">JCM 11201</strain>
    </source>
</reference>
<dbReference type="InterPro" id="IPR014729">
    <property type="entry name" value="Rossmann-like_a/b/a_fold"/>
</dbReference>
<feature type="domain" description="Cytidyltransferase-like" evidence="11">
    <location>
        <begin position="6"/>
        <end position="162"/>
    </location>
</feature>
<proteinExistence type="inferred from homology"/>
<evidence type="ECO:0000259" key="11">
    <source>
        <dbReference type="Pfam" id="PF01467"/>
    </source>
</evidence>
<dbReference type="SUPFAM" id="SSF52374">
    <property type="entry name" value="Nucleotidylyl transferase"/>
    <property type="match status" value="1"/>
</dbReference>
<keyword evidence="8 10" id="KW-0520">NAD</keyword>